<dbReference type="InterPro" id="IPR000719">
    <property type="entry name" value="Prot_kinase_dom"/>
</dbReference>
<dbReference type="EMBL" id="JACGWL010000001">
    <property type="protein sequence ID" value="KAK4410153.1"/>
    <property type="molecule type" value="Genomic_DNA"/>
</dbReference>
<dbReference type="Pfam" id="PF00069">
    <property type="entry name" value="Pkinase"/>
    <property type="match status" value="1"/>
</dbReference>
<feature type="chain" id="PRO_5041992280" description="non-specific serine/threonine protein kinase" evidence="17">
    <location>
        <begin position="25"/>
        <end position="715"/>
    </location>
</feature>
<dbReference type="PANTHER" id="PTHR46008">
    <property type="entry name" value="LEAF RUST 10 DISEASE-RESISTANCE LOCUS RECEPTOR-LIKE PROTEIN KINASE-LIKE 1.4"/>
    <property type="match status" value="1"/>
</dbReference>
<dbReference type="InterPro" id="IPR008271">
    <property type="entry name" value="Ser/Thr_kinase_AS"/>
</dbReference>
<dbReference type="Gene3D" id="3.30.200.20">
    <property type="entry name" value="Phosphorylase Kinase, domain 1"/>
    <property type="match status" value="1"/>
</dbReference>
<accession>A0AAE1XE94</accession>
<protein>
    <recommendedName>
        <fullName evidence="2">non-specific serine/threonine protein kinase</fullName>
        <ecNumber evidence="2">2.7.11.1</ecNumber>
    </recommendedName>
</protein>
<dbReference type="GO" id="GO:0030247">
    <property type="term" value="F:polysaccharide binding"/>
    <property type="evidence" value="ECO:0007669"/>
    <property type="project" value="InterPro"/>
</dbReference>
<evidence type="ECO:0000256" key="17">
    <source>
        <dbReference type="SAM" id="SignalP"/>
    </source>
</evidence>
<keyword evidence="19" id="KW-0675">Receptor</keyword>
<dbReference type="AlphaFoldDB" id="A0AAE1XE94"/>
<reference evidence="19" key="1">
    <citation type="submission" date="2020-06" db="EMBL/GenBank/DDBJ databases">
        <authorList>
            <person name="Li T."/>
            <person name="Hu X."/>
            <person name="Zhang T."/>
            <person name="Song X."/>
            <person name="Zhang H."/>
            <person name="Dai N."/>
            <person name="Sheng W."/>
            <person name="Hou X."/>
            <person name="Wei L."/>
        </authorList>
    </citation>
    <scope>NUCLEOTIDE SEQUENCE</scope>
    <source>
        <strain evidence="19">K16</strain>
        <tissue evidence="19">Leaf</tissue>
    </source>
</reference>
<evidence type="ECO:0000256" key="14">
    <source>
        <dbReference type="ARBA" id="ARBA00048679"/>
    </source>
</evidence>
<feature type="signal peptide" evidence="17">
    <location>
        <begin position="1"/>
        <end position="24"/>
    </location>
</feature>
<dbReference type="InterPro" id="IPR025287">
    <property type="entry name" value="WAK_GUB"/>
</dbReference>
<dbReference type="PROSITE" id="PS00108">
    <property type="entry name" value="PROTEIN_KINASE_ST"/>
    <property type="match status" value="1"/>
</dbReference>
<dbReference type="SUPFAM" id="SSF56112">
    <property type="entry name" value="Protein kinase-like (PK-like)"/>
    <property type="match status" value="1"/>
</dbReference>
<keyword evidence="12" id="KW-0325">Glycoprotein</keyword>
<evidence type="ECO:0000259" key="18">
    <source>
        <dbReference type="PROSITE" id="PS50011"/>
    </source>
</evidence>
<evidence type="ECO:0000256" key="4">
    <source>
        <dbReference type="ARBA" id="ARBA00022679"/>
    </source>
</evidence>
<keyword evidence="20" id="KW-1185">Reference proteome</keyword>
<dbReference type="InterPro" id="IPR017441">
    <property type="entry name" value="Protein_kinase_ATP_BS"/>
</dbReference>
<dbReference type="GO" id="GO:0004674">
    <property type="term" value="F:protein serine/threonine kinase activity"/>
    <property type="evidence" value="ECO:0007669"/>
    <property type="project" value="UniProtKB-KW"/>
</dbReference>
<dbReference type="GO" id="GO:0005524">
    <property type="term" value="F:ATP binding"/>
    <property type="evidence" value="ECO:0007669"/>
    <property type="project" value="UniProtKB-UniRule"/>
</dbReference>
<keyword evidence="8 19" id="KW-0418">Kinase</keyword>
<keyword evidence="5 16" id="KW-0812">Transmembrane</keyword>
<dbReference type="InterPro" id="IPR032872">
    <property type="entry name" value="WAK_assoc_C"/>
</dbReference>
<evidence type="ECO:0000256" key="12">
    <source>
        <dbReference type="ARBA" id="ARBA00023180"/>
    </source>
</evidence>
<dbReference type="PROSITE" id="PS00107">
    <property type="entry name" value="PROTEIN_KINASE_ATP"/>
    <property type="match status" value="1"/>
</dbReference>
<evidence type="ECO:0000256" key="15">
    <source>
        <dbReference type="PROSITE-ProRule" id="PRU10141"/>
    </source>
</evidence>
<evidence type="ECO:0000313" key="20">
    <source>
        <dbReference type="Proteomes" id="UP001289374"/>
    </source>
</evidence>
<comment type="catalytic activity">
    <reaction evidence="14">
        <text>L-seryl-[protein] + ATP = O-phospho-L-seryl-[protein] + ADP + H(+)</text>
        <dbReference type="Rhea" id="RHEA:17989"/>
        <dbReference type="Rhea" id="RHEA-COMP:9863"/>
        <dbReference type="Rhea" id="RHEA-COMP:11604"/>
        <dbReference type="ChEBI" id="CHEBI:15378"/>
        <dbReference type="ChEBI" id="CHEBI:29999"/>
        <dbReference type="ChEBI" id="CHEBI:30616"/>
        <dbReference type="ChEBI" id="CHEBI:83421"/>
        <dbReference type="ChEBI" id="CHEBI:456216"/>
        <dbReference type="EC" id="2.7.11.1"/>
    </reaction>
</comment>
<keyword evidence="10 16" id="KW-1133">Transmembrane helix</keyword>
<evidence type="ECO:0000256" key="6">
    <source>
        <dbReference type="ARBA" id="ARBA00022729"/>
    </source>
</evidence>
<feature type="domain" description="Protein kinase" evidence="18">
    <location>
        <begin position="406"/>
        <end position="686"/>
    </location>
</feature>
<comment type="subcellular location">
    <subcellularLocation>
        <location evidence="1">Membrane</location>
        <topology evidence="1">Single-pass membrane protein</topology>
    </subcellularLocation>
</comment>
<keyword evidence="9 15" id="KW-0067">ATP-binding</keyword>
<evidence type="ECO:0000256" key="8">
    <source>
        <dbReference type="ARBA" id="ARBA00022777"/>
    </source>
</evidence>
<proteinExistence type="predicted"/>
<comment type="caution">
    <text evidence="19">The sequence shown here is derived from an EMBL/GenBank/DDBJ whole genome shotgun (WGS) entry which is preliminary data.</text>
</comment>
<keyword evidence="11 16" id="KW-0472">Membrane</keyword>
<evidence type="ECO:0000256" key="7">
    <source>
        <dbReference type="ARBA" id="ARBA00022741"/>
    </source>
</evidence>
<reference evidence="19" key="2">
    <citation type="journal article" date="2024" name="Plant">
        <title>Genomic evolution and insights into agronomic trait innovations of Sesamum species.</title>
        <authorList>
            <person name="Miao H."/>
            <person name="Wang L."/>
            <person name="Qu L."/>
            <person name="Liu H."/>
            <person name="Sun Y."/>
            <person name="Le M."/>
            <person name="Wang Q."/>
            <person name="Wei S."/>
            <person name="Zheng Y."/>
            <person name="Lin W."/>
            <person name="Duan Y."/>
            <person name="Cao H."/>
            <person name="Xiong S."/>
            <person name="Wang X."/>
            <person name="Wei L."/>
            <person name="Li C."/>
            <person name="Ma Q."/>
            <person name="Ju M."/>
            <person name="Zhao R."/>
            <person name="Li G."/>
            <person name="Mu C."/>
            <person name="Tian Q."/>
            <person name="Mei H."/>
            <person name="Zhang T."/>
            <person name="Gao T."/>
            <person name="Zhang H."/>
        </authorList>
    </citation>
    <scope>NUCLEOTIDE SEQUENCE</scope>
    <source>
        <strain evidence="19">K16</strain>
    </source>
</reference>
<comment type="catalytic activity">
    <reaction evidence="13">
        <text>L-threonyl-[protein] + ATP = O-phospho-L-threonyl-[protein] + ADP + H(+)</text>
        <dbReference type="Rhea" id="RHEA:46608"/>
        <dbReference type="Rhea" id="RHEA-COMP:11060"/>
        <dbReference type="Rhea" id="RHEA-COMP:11605"/>
        <dbReference type="ChEBI" id="CHEBI:15378"/>
        <dbReference type="ChEBI" id="CHEBI:30013"/>
        <dbReference type="ChEBI" id="CHEBI:30616"/>
        <dbReference type="ChEBI" id="CHEBI:61977"/>
        <dbReference type="ChEBI" id="CHEBI:456216"/>
        <dbReference type="EC" id="2.7.11.1"/>
    </reaction>
</comment>
<keyword evidence="7 15" id="KW-0547">Nucleotide-binding</keyword>
<evidence type="ECO:0000313" key="19">
    <source>
        <dbReference type="EMBL" id="KAK4410153.1"/>
    </source>
</evidence>
<evidence type="ECO:0000256" key="16">
    <source>
        <dbReference type="SAM" id="Phobius"/>
    </source>
</evidence>
<evidence type="ECO:0000256" key="3">
    <source>
        <dbReference type="ARBA" id="ARBA00022527"/>
    </source>
</evidence>
<dbReference type="InterPro" id="IPR011009">
    <property type="entry name" value="Kinase-like_dom_sf"/>
</dbReference>
<evidence type="ECO:0000256" key="5">
    <source>
        <dbReference type="ARBA" id="ARBA00022692"/>
    </source>
</evidence>
<sequence>MLLSPSRRPLLVILAAVLLTVAYSQSAATTYANCGRTFSCGAISNVTYPFTGGDRPAHCGLPEFALTCRDNSTAELTYKSVAYRILELDQTRKTLVLSRSDLYNNTCPSEFRETILNSTFFSYKGPQNEALTLFYGCNTSAMSIKPYNLFSCNSSWLNFTDAYYLVGPVPVDPILRILYCSENVSVPLLRATGNQLTALRLSLGQALMQGFSVNYTVPHERLCNECNNLGGDCGYDSVLSQPVCICGDRPCPFAVTLPPEASPMLFRIWKVIRILQCDDGADSVEVELTVTFMVDDKSIRISHPNTGKDIALFITGAILAGFGLGWLIFHCRQGRKQRLASRSAKTVSKEIETSLSSKALFSVPSNSFTKSIPSYPSSKSDLGRGSSYLGVQVFNDTELEEATNNFDPSRELGDGGYGTVYYGELPDGRIVAVKRLYENNFKRVEQFMNEVEILTRLRHQNLVTLHGCTSRRSRELLLVYEYIPNGTVADHLHGNRAKSGLLSWPIRLNIALETADALAYLHKSDIIHRDVKTNNILLDNDFHVKVADFGLSRLFPSNVTHVSTAPQGTPGYVDPEYYQCYQVTEKSDVYSFGVVLVELISSLQAVDTNRHRHDINLSNMAINKIQNHRVHELVDSSLGFETNSTVRRMVTLVAELAFRCLQQEKDMRPSMEEVLETLRGIHNEDLNTHKVEIVDMLIDADDGLLKGPPSPTHGT</sequence>
<dbReference type="GO" id="GO:0005886">
    <property type="term" value="C:plasma membrane"/>
    <property type="evidence" value="ECO:0007669"/>
    <property type="project" value="UniProtKB-ARBA"/>
</dbReference>
<evidence type="ECO:0000256" key="9">
    <source>
        <dbReference type="ARBA" id="ARBA00022840"/>
    </source>
</evidence>
<dbReference type="Proteomes" id="UP001289374">
    <property type="component" value="Unassembled WGS sequence"/>
</dbReference>
<gene>
    <name evidence="19" type="ORF">Sango_0088300</name>
</gene>
<dbReference type="SMART" id="SM00220">
    <property type="entry name" value="S_TKc"/>
    <property type="match status" value="1"/>
</dbReference>
<dbReference type="PANTHER" id="PTHR46008:SF63">
    <property type="entry name" value="LEAF RUST 10 DISEASE-RESISTANCE LOCUS RECEPTOR-LIKE PROTEIN KINASE-LIKE 1.4 ISOFORM X1"/>
    <property type="match status" value="1"/>
</dbReference>
<dbReference type="Pfam" id="PF14380">
    <property type="entry name" value="WAK_assoc"/>
    <property type="match status" value="1"/>
</dbReference>
<dbReference type="PROSITE" id="PS50011">
    <property type="entry name" value="PROTEIN_KINASE_DOM"/>
    <property type="match status" value="1"/>
</dbReference>
<dbReference type="FunFam" id="1.10.510.10:FF:000161">
    <property type="entry name" value="Wall-associated receptor kinase-like 20"/>
    <property type="match status" value="1"/>
</dbReference>
<keyword evidence="3" id="KW-0723">Serine/threonine-protein kinase</keyword>
<dbReference type="Gene3D" id="1.10.510.10">
    <property type="entry name" value="Transferase(Phosphotransferase) domain 1"/>
    <property type="match status" value="1"/>
</dbReference>
<organism evidence="19 20">
    <name type="scientific">Sesamum angolense</name>
    <dbReference type="NCBI Taxonomy" id="2727404"/>
    <lineage>
        <taxon>Eukaryota</taxon>
        <taxon>Viridiplantae</taxon>
        <taxon>Streptophyta</taxon>
        <taxon>Embryophyta</taxon>
        <taxon>Tracheophyta</taxon>
        <taxon>Spermatophyta</taxon>
        <taxon>Magnoliopsida</taxon>
        <taxon>eudicotyledons</taxon>
        <taxon>Gunneridae</taxon>
        <taxon>Pentapetalae</taxon>
        <taxon>asterids</taxon>
        <taxon>lamiids</taxon>
        <taxon>Lamiales</taxon>
        <taxon>Pedaliaceae</taxon>
        <taxon>Sesamum</taxon>
    </lineage>
</organism>
<evidence type="ECO:0000256" key="10">
    <source>
        <dbReference type="ARBA" id="ARBA00022989"/>
    </source>
</evidence>
<evidence type="ECO:0000256" key="13">
    <source>
        <dbReference type="ARBA" id="ARBA00047899"/>
    </source>
</evidence>
<feature type="binding site" evidence="15">
    <location>
        <position position="434"/>
    </location>
    <ligand>
        <name>ATP</name>
        <dbReference type="ChEBI" id="CHEBI:30616"/>
    </ligand>
</feature>
<feature type="transmembrane region" description="Helical" evidence="16">
    <location>
        <begin position="310"/>
        <end position="329"/>
    </location>
</feature>
<evidence type="ECO:0000256" key="11">
    <source>
        <dbReference type="ARBA" id="ARBA00023136"/>
    </source>
</evidence>
<keyword evidence="6 17" id="KW-0732">Signal</keyword>
<name>A0AAE1XE94_9LAMI</name>
<dbReference type="Pfam" id="PF13947">
    <property type="entry name" value="GUB_WAK_bind"/>
    <property type="match status" value="1"/>
</dbReference>
<keyword evidence="4" id="KW-0808">Transferase</keyword>
<evidence type="ECO:0000256" key="2">
    <source>
        <dbReference type="ARBA" id="ARBA00012513"/>
    </source>
</evidence>
<evidence type="ECO:0000256" key="1">
    <source>
        <dbReference type="ARBA" id="ARBA00004167"/>
    </source>
</evidence>
<dbReference type="EC" id="2.7.11.1" evidence="2"/>